<dbReference type="InterPro" id="IPR000515">
    <property type="entry name" value="MetI-like"/>
</dbReference>
<feature type="transmembrane region" description="Helical" evidence="10">
    <location>
        <begin position="273"/>
        <end position="293"/>
    </location>
</feature>
<dbReference type="Proteomes" id="UP000647491">
    <property type="component" value="Unassembled WGS sequence"/>
</dbReference>
<comment type="caution">
    <text evidence="12">The sequence shown here is derived from an EMBL/GenBank/DDBJ whole genome shotgun (WGS) entry which is preliminary data.</text>
</comment>
<dbReference type="Pfam" id="PF12911">
    <property type="entry name" value="OppC_N"/>
    <property type="match status" value="1"/>
</dbReference>
<evidence type="ECO:0000256" key="4">
    <source>
        <dbReference type="ARBA" id="ARBA00022475"/>
    </source>
</evidence>
<dbReference type="RefSeq" id="WP_022273288.1">
    <property type="nucleotide sequence ID" value="NZ_JACRTJ010000025.1"/>
</dbReference>
<keyword evidence="5 10" id="KW-0812">Transmembrane</keyword>
<dbReference type="InterPro" id="IPR050366">
    <property type="entry name" value="BP-dependent_transpt_permease"/>
</dbReference>
<dbReference type="InterPro" id="IPR025966">
    <property type="entry name" value="OppC_N"/>
</dbReference>
<dbReference type="CDD" id="cd06261">
    <property type="entry name" value="TM_PBP2"/>
    <property type="match status" value="1"/>
</dbReference>
<feature type="transmembrane region" description="Helical" evidence="10">
    <location>
        <begin position="100"/>
        <end position="133"/>
    </location>
</feature>
<keyword evidence="3 10" id="KW-0813">Transport</keyword>
<proteinExistence type="inferred from homology"/>
<keyword evidence="7 10" id="KW-0472">Membrane</keyword>
<gene>
    <name evidence="12" type="ORF">H8708_11630</name>
</gene>
<keyword evidence="6 10" id="KW-1133">Transmembrane helix</keyword>
<evidence type="ECO:0000256" key="1">
    <source>
        <dbReference type="ARBA" id="ARBA00004651"/>
    </source>
</evidence>
<comment type="subcellular location">
    <subcellularLocation>
        <location evidence="1 10">Cell membrane</location>
        <topology evidence="1 10">Multi-pass membrane protein</topology>
    </subcellularLocation>
</comment>
<dbReference type="PANTHER" id="PTHR43386">
    <property type="entry name" value="OLIGOPEPTIDE TRANSPORT SYSTEM PERMEASE PROTEIN APPC"/>
    <property type="match status" value="1"/>
</dbReference>
<dbReference type="Gene3D" id="1.10.3720.10">
    <property type="entry name" value="MetI-like"/>
    <property type="match status" value="1"/>
</dbReference>
<keyword evidence="13" id="KW-1185">Reference proteome</keyword>
<evidence type="ECO:0000256" key="7">
    <source>
        <dbReference type="ARBA" id="ARBA00023136"/>
    </source>
</evidence>
<protein>
    <recommendedName>
        <fullName evidence="9">Glutathione transport system permease protein GsiD</fullName>
    </recommendedName>
</protein>
<dbReference type="EMBL" id="JACRTJ010000025">
    <property type="protein sequence ID" value="MBC8599866.1"/>
    <property type="molecule type" value="Genomic_DNA"/>
</dbReference>
<reference evidence="12 13" key="1">
    <citation type="submission" date="2020-08" db="EMBL/GenBank/DDBJ databases">
        <title>Genome public.</title>
        <authorList>
            <person name="Liu C."/>
            <person name="Sun Q."/>
        </authorList>
    </citation>
    <scope>NUCLEOTIDE SEQUENCE [LARGE SCALE GENOMIC DNA]</scope>
    <source>
        <strain evidence="12 13">BX10</strain>
    </source>
</reference>
<organism evidence="12 13">
    <name type="scientific">Enterocloster hominis</name>
    <name type="common">ex Liu et al. 2021</name>
    <dbReference type="NCBI Taxonomy" id="2763663"/>
    <lineage>
        <taxon>Bacteria</taxon>
        <taxon>Bacillati</taxon>
        <taxon>Bacillota</taxon>
        <taxon>Clostridia</taxon>
        <taxon>Lachnospirales</taxon>
        <taxon>Lachnospiraceae</taxon>
        <taxon>Enterocloster</taxon>
    </lineage>
</organism>
<evidence type="ECO:0000313" key="13">
    <source>
        <dbReference type="Proteomes" id="UP000647491"/>
    </source>
</evidence>
<feature type="transmembrane region" description="Helical" evidence="10">
    <location>
        <begin position="44"/>
        <end position="65"/>
    </location>
</feature>
<comment type="similarity">
    <text evidence="2 10">Belongs to the binding-protein-dependent transport system permease family.</text>
</comment>
<evidence type="ECO:0000256" key="3">
    <source>
        <dbReference type="ARBA" id="ARBA00022448"/>
    </source>
</evidence>
<dbReference type="SUPFAM" id="SSF161098">
    <property type="entry name" value="MetI-like"/>
    <property type="match status" value="1"/>
</dbReference>
<evidence type="ECO:0000256" key="9">
    <source>
        <dbReference type="ARBA" id="ARBA00041106"/>
    </source>
</evidence>
<keyword evidence="4" id="KW-1003">Cell membrane</keyword>
<feature type="domain" description="ABC transmembrane type-1" evidence="11">
    <location>
        <begin position="104"/>
        <end position="293"/>
    </location>
</feature>
<dbReference type="Pfam" id="PF00528">
    <property type="entry name" value="BPD_transp_1"/>
    <property type="match status" value="1"/>
</dbReference>
<dbReference type="PROSITE" id="PS50928">
    <property type="entry name" value="ABC_TM1"/>
    <property type="match status" value="1"/>
</dbReference>
<evidence type="ECO:0000256" key="5">
    <source>
        <dbReference type="ARBA" id="ARBA00022692"/>
    </source>
</evidence>
<evidence type="ECO:0000256" key="8">
    <source>
        <dbReference type="ARBA" id="ARBA00037215"/>
    </source>
</evidence>
<dbReference type="InterPro" id="IPR035906">
    <property type="entry name" value="MetI-like_sf"/>
</dbReference>
<feature type="transmembrane region" description="Helical" evidence="10">
    <location>
        <begin position="233"/>
        <end position="253"/>
    </location>
</feature>
<accession>A0ABR7NUS1</accession>
<evidence type="ECO:0000313" key="12">
    <source>
        <dbReference type="EMBL" id="MBC8599866.1"/>
    </source>
</evidence>
<comment type="function">
    <text evidence="8">Part of the ABC transporter complex GsiABCD involved in glutathione import. Probably responsible for the translocation of the substrate across the membrane.</text>
</comment>
<evidence type="ECO:0000256" key="10">
    <source>
        <dbReference type="RuleBase" id="RU363032"/>
    </source>
</evidence>
<evidence type="ECO:0000256" key="2">
    <source>
        <dbReference type="ARBA" id="ARBA00009306"/>
    </source>
</evidence>
<feature type="transmembrane region" description="Helical" evidence="10">
    <location>
        <begin position="153"/>
        <end position="179"/>
    </location>
</feature>
<evidence type="ECO:0000256" key="6">
    <source>
        <dbReference type="ARBA" id="ARBA00022989"/>
    </source>
</evidence>
<name>A0ABR7NUS1_9FIRM</name>
<evidence type="ECO:0000259" key="11">
    <source>
        <dbReference type="PROSITE" id="PS50928"/>
    </source>
</evidence>
<sequence>MPNTQNEQVKTDTSFEENYIDENVSVKTNKTKEFIKKFMKRKTAVAAFFVMCFLLLMALFGPSLAPYAPEAYDYDNILAGPSASHLFGTDQYGRDIFSRILAGTPLTLGVSLSSVIVGAALGTVLGLLAGYYGGWIEMLVMRGADVLFSFPDILLAIAIVALLGPGIVNVFIAVAVFTVPSFARIMRSATLAVKGSLYVEVARSLGCKDGRILFVHIFPGTLQSLIVNFTMRIGSAIMAASSLSFLGFGANIADPEWGAMLSLGRSYLSTAPHMVYLPGLVIFITVLAFNLFGDGLRDTLDPKIK</sequence>
<dbReference type="PANTHER" id="PTHR43386:SF3">
    <property type="entry name" value="GLUTATHIONE TRANSPORT SYSTEM PERMEASE PROTEIN GSID"/>
    <property type="match status" value="1"/>
</dbReference>